<dbReference type="InterPro" id="IPR004441">
    <property type="entry name" value="rRNA_MeTrfase_TrmH"/>
</dbReference>
<reference evidence="4" key="1">
    <citation type="journal article" date="2003" name="Proc. Natl. Acad. Sci. U.S.A.">
        <title>Proteorhodopsin genes are distributed among divergent marine bacterial taxa.</title>
        <authorList>
            <person name="De La Torre J.R."/>
            <person name="Christianson L.M."/>
            <person name="Beja O."/>
            <person name="Suzuki M.T."/>
            <person name="Karl D.M."/>
            <person name="Heidelberg J."/>
            <person name="DeLong E.F."/>
        </authorList>
    </citation>
    <scope>NUCLEOTIDE SEQUENCE</scope>
</reference>
<dbReference type="PANTHER" id="PTHR46429:SF1">
    <property type="entry name" value="23S RRNA (GUANOSINE-2'-O-)-METHYLTRANSFERASE RLMB"/>
    <property type="match status" value="1"/>
</dbReference>
<dbReference type="InterPro" id="IPR029026">
    <property type="entry name" value="tRNA_m1G_MTases_N"/>
</dbReference>
<dbReference type="InterPro" id="IPR029028">
    <property type="entry name" value="Alpha/beta_knot_MTases"/>
</dbReference>
<dbReference type="InterPro" id="IPR001537">
    <property type="entry name" value="SpoU_MeTrfase"/>
</dbReference>
<accession>Q6UCQ6</accession>
<evidence type="ECO:0000259" key="3">
    <source>
        <dbReference type="SMART" id="SM00967"/>
    </source>
</evidence>
<organism evidence="4">
    <name type="scientific">uncultured marine alpha proteobacterium HOT2C01</name>
    <dbReference type="NCBI Taxonomy" id="248049"/>
    <lineage>
        <taxon>Bacteria</taxon>
        <taxon>Pseudomonadati</taxon>
        <taxon>Pseudomonadota</taxon>
        <taxon>Alphaproteobacteria</taxon>
        <taxon>environmental samples</taxon>
    </lineage>
</organism>
<dbReference type="GO" id="GO:0008173">
    <property type="term" value="F:RNA methyltransferase activity"/>
    <property type="evidence" value="ECO:0007669"/>
    <property type="project" value="InterPro"/>
</dbReference>
<dbReference type="GO" id="GO:0032259">
    <property type="term" value="P:methylation"/>
    <property type="evidence" value="ECO:0007669"/>
    <property type="project" value="UniProtKB-KW"/>
</dbReference>
<protein>
    <submittedName>
        <fullName evidence="4">Predicted tRNA/rRNA methyltransferase</fullName>
    </submittedName>
</protein>
<dbReference type="SUPFAM" id="SSF55315">
    <property type="entry name" value="L30e-like"/>
    <property type="match status" value="1"/>
</dbReference>
<dbReference type="Pfam" id="PF08032">
    <property type="entry name" value="SpoU_sub_bind"/>
    <property type="match status" value="1"/>
</dbReference>
<evidence type="ECO:0000256" key="1">
    <source>
        <dbReference type="ARBA" id="ARBA00022603"/>
    </source>
</evidence>
<dbReference type="SMART" id="SM00967">
    <property type="entry name" value="SpoU_sub_bind"/>
    <property type="match status" value="1"/>
</dbReference>
<keyword evidence="2 4" id="KW-0808">Transferase</keyword>
<keyword evidence="1 4" id="KW-0489">Methyltransferase</keyword>
<evidence type="ECO:0000313" key="4">
    <source>
        <dbReference type="EMBL" id="AAR05334.1"/>
    </source>
</evidence>
<dbReference type="PANTHER" id="PTHR46429">
    <property type="entry name" value="23S RRNA (GUANOSINE-2'-O-)-METHYLTRANSFERASE RLMB"/>
    <property type="match status" value="1"/>
</dbReference>
<dbReference type="NCBIfam" id="TIGR00186">
    <property type="entry name" value="rRNA_methyl_3"/>
    <property type="match status" value="1"/>
</dbReference>
<dbReference type="GO" id="GO:0006396">
    <property type="term" value="P:RNA processing"/>
    <property type="evidence" value="ECO:0007669"/>
    <property type="project" value="InterPro"/>
</dbReference>
<gene>
    <name evidence="4" type="ORF">HOT2C01.23</name>
</gene>
<reference evidence="4" key="2">
    <citation type="submission" date="2017-01" db="EMBL/GenBank/DDBJ databases">
        <authorList>
            <person name="Mah S.A."/>
            <person name="Swanson W.J."/>
            <person name="Moy G.W."/>
            <person name="Vacquier V.D."/>
        </authorList>
    </citation>
    <scope>NUCLEOTIDE SEQUENCE</scope>
</reference>
<dbReference type="AlphaFoldDB" id="Q6UCQ6"/>
<evidence type="ECO:0000256" key="2">
    <source>
        <dbReference type="ARBA" id="ARBA00022679"/>
    </source>
</evidence>
<dbReference type="GO" id="GO:0005829">
    <property type="term" value="C:cytosol"/>
    <property type="evidence" value="ECO:0007669"/>
    <property type="project" value="TreeGrafter"/>
</dbReference>
<dbReference type="InterPro" id="IPR013123">
    <property type="entry name" value="SpoU_subst-bd"/>
</dbReference>
<dbReference type="SUPFAM" id="SSF75217">
    <property type="entry name" value="alpha/beta knot"/>
    <property type="match status" value="1"/>
</dbReference>
<feature type="domain" description="RNA 2-O ribose methyltransferase substrate binding" evidence="3">
    <location>
        <begin position="18"/>
        <end position="93"/>
    </location>
</feature>
<proteinExistence type="predicted"/>
<dbReference type="GO" id="GO:0003723">
    <property type="term" value="F:RNA binding"/>
    <property type="evidence" value="ECO:0007669"/>
    <property type="project" value="InterPro"/>
</dbReference>
<name>Q6UCQ6_9PROT</name>
<sequence>MSKRSKKLPKKRQNSDYWIYGHHAVVGALMNENRVKYEVYFTSEAEKKLKNEIKLENINVISIKKTRDEIDLLLKGISNHQGICMRVEKLQTPKLSDFINNLNEERSIIFLLDQLDDPQNVGAIFRSALAFNIDGIILTNTNSVTENSFLAKTASSALDKVPFIKIQNISSCIKILKDSGYWIYGLDMKAERSITETTFPKKIVFILGSESKGMRKITDSLCDEGLKIKMSDNLESLNVSNTAAIIMFYVSNINLKS</sequence>
<dbReference type="InterPro" id="IPR029064">
    <property type="entry name" value="Ribosomal_eL30-like_sf"/>
</dbReference>
<dbReference type="EMBL" id="AY372455">
    <property type="protein sequence ID" value="AAR05334.1"/>
    <property type="molecule type" value="Genomic_DNA"/>
</dbReference>
<dbReference type="CDD" id="cd18103">
    <property type="entry name" value="SpoU-like_RlmB"/>
    <property type="match status" value="1"/>
</dbReference>
<dbReference type="Gene3D" id="3.40.1280.10">
    <property type="match status" value="1"/>
</dbReference>
<dbReference type="Pfam" id="PF00588">
    <property type="entry name" value="SpoU_methylase"/>
    <property type="match status" value="1"/>
</dbReference>
<dbReference type="Gene3D" id="3.30.1330.30">
    <property type="match status" value="1"/>
</dbReference>